<dbReference type="EMBL" id="HACG01038247">
    <property type="protein sequence ID" value="CEK85112.1"/>
    <property type="molecule type" value="Transcribed_RNA"/>
</dbReference>
<gene>
    <name evidence="1" type="primary">ORF146469</name>
</gene>
<sequence>MTHTISTDEQMPHTINQVQHMNKSDNIESFVCVCNVYYLLKPILTCIHIRW</sequence>
<name>A0A0B7AWT4_9EUPU</name>
<evidence type="ECO:0000313" key="1">
    <source>
        <dbReference type="EMBL" id="CEK85112.1"/>
    </source>
</evidence>
<organism evidence="1">
    <name type="scientific">Arion vulgaris</name>
    <dbReference type="NCBI Taxonomy" id="1028688"/>
    <lineage>
        <taxon>Eukaryota</taxon>
        <taxon>Metazoa</taxon>
        <taxon>Spiralia</taxon>
        <taxon>Lophotrochozoa</taxon>
        <taxon>Mollusca</taxon>
        <taxon>Gastropoda</taxon>
        <taxon>Heterobranchia</taxon>
        <taxon>Euthyneura</taxon>
        <taxon>Panpulmonata</taxon>
        <taxon>Eupulmonata</taxon>
        <taxon>Stylommatophora</taxon>
        <taxon>Helicina</taxon>
        <taxon>Arionoidea</taxon>
        <taxon>Arionidae</taxon>
        <taxon>Arion</taxon>
    </lineage>
</organism>
<protein>
    <submittedName>
        <fullName evidence="1">Uncharacterized protein</fullName>
    </submittedName>
</protein>
<dbReference type="AlphaFoldDB" id="A0A0B7AWT4"/>
<accession>A0A0B7AWT4</accession>
<reference evidence="1" key="1">
    <citation type="submission" date="2014-12" db="EMBL/GenBank/DDBJ databases">
        <title>Insight into the proteome of Arion vulgaris.</title>
        <authorList>
            <person name="Aradska J."/>
            <person name="Bulat T."/>
            <person name="Smidak R."/>
            <person name="Sarate P."/>
            <person name="Gangsoo J."/>
            <person name="Sialana F."/>
            <person name="Bilban M."/>
            <person name="Lubec G."/>
        </authorList>
    </citation>
    <scope>NUCLEOTIDE SEQUENCE</scope>
    <source>
        <tissue evidence="1">Skin</tissue>
    </source>
</reference>
<proteinExistence type="predicted"/>